<accession>A0A6A5Z0L7</accession>
<feature type="region of interest" description="Disordered" evidence="1">
    <location>
        <begin position="1"/>
        <end position="60"/>
    </location>
</feature>
<feature type="compositionally biased region" description="Low complexity" evidence="1">
    <location>
        <begin position="42"/>
        <end position="55"/>
    </location>
</feature>
<dbReference type="AlphaFoldDB" id="A0A6A5Z0L7"/>
<organism evidence="3 4">
    <name type="scientific">Lophiotrema nucula</name>
    <dbReference type="NCBI Taxonomy" id="690887"/>
    <lineage>
        <taxon>Eukaryota</taxon>
        <taxon>Fungi</taxon>
        <taxon>Dikarya</taxon>
        <taxon>Ascomycota</taxon>
        <taxon>Pezizomycotina</taxon>
        <taxon>Dothideomycetes</taxon>
        <taxon>Pleosporomycetidae</taxon>
        <taxon>Pleosporales</taxon>
        <taxon>Lophiotremataceae</taxon>
        <taxon>Lophiotrema</taxon>
    </lineage>
</organism>
<proteinExistence type="predicted"/>
<gene>
    <name evidence="3" type="ORF">BDV96DRAFT_633650</name>
</gene>
<keyword evidence="2" id="KW-0472">Membrane</keyword>
<evidence type="ECO:0000256" key="2">
    <source>
        <dbReference type="SAM" id="Phobius"/>
    </source>
</evidence>
<evidence type="ECO:0000313" key="4">
    <source>
        <dbReference type="Proteomes" id="UP000799770"/>
    </source>
</evidence>
<sequence length="194" mass="22007">MTSGQPQYTYIRLPAPAREPPAPPPSREPPVPPLSLDVPTTASLEPPELSSPAPSTCHTPAEFYRRTTKEAGTQTDLIFTRDNEPPVESPHIHTIRDVRFHILLKSGPPPRFHISKYKLISHTVLDTRFFNYWCGILEKEGTEMGPYGLQKREVEVRVLTVHKWGLGVLYLFTVVSRWWLLMLAGTVLRLMSLV</sequence>
<feature type="transmembrane region" description="Helical" evidence="2">
    <location>
        <begin position="164"/>
        <end position="188"/>
    </location>
</feature>
<reference evidence="3" key="1">
    <citation type="journal article" date="2020" name="Stud. Mycol.">
        <title>101 Dothideomycetes genomes: a test case for predicting lifestyles and emergence of pathogens.</title>
        <authorList>
            <person name="Haridas S."/>
            <person name="Albert R."/>
            <person name="Binder M."/>
            <person name="Bloem J."/>
            <person name="Labutti K."/>
            <person name="Salamov A."/>
            <person name="Andreopoulos B."/>
            <person name="Baker S."/>
            <person name="Barry K."/>
            <person name="Bills G."/>
            <person name="Bluhm B."/>
            <person name="Cannon C."/>
            <person name="Castanera R."/>
            <person name="Culley D."/>
            <person name="Daum C."/>
            <person name="Ezra D."/>
            <person name="Gonzalez J."/>
            <person name="Henrissat B."/>
            <person name="Kuo A."/>
            <person name="Liang C."/>
            <person name="Lipzen A."/>
            <person name="Lutzoni F."/>
            <person name="Magnuson J."/>
            <person name="Mondo S."/>
            <person name="Nolan M."/>
            <person name="Ohm R."/>
            <person name="Pangilinan J."/>
            <person name="Park H.-J."/>
            <person name="Ramirez L."/>
            <person name="Alfaro M."/>
            <person name="Sun H."/>
            <person name="Tritt A."/>
            <person name="Yoshinaga Y."/>
            <person name="Zwiers L.-H."/>
            <person name="Turgeon B."/>
            <person name="Goodwin S."/>
            <person name="Spatafora J."/>
            <person name="Crous P."/>
            <person name="Grigoriev I."/>
        </authorList>
    </citation>
    <scope>NUCLEOTIDE SEQUENCE</scope>
    <source>
        <strain evidence="3">CBS 627.86</strain>
    </source>
</reference>
<evidence type="ECO:0000256" key="1">
    <source>
        <dbReference type="SAM" id="MobiDB-lite"/>
    </source>
</evidence>
<keyword evidence="4" id="KW-1185">Reference proteome</keyword>
<feature type="compositionally biased region" description="Pro residues" evidence="1">
    <location>
        <begin position="17"/>
        <end position="33"/>
    </location>
</feature>
<name>A0A6A5Z0L7_9PLEO</name>
<keyword evidence="2" id="KW-1133">Transmembrane helix</keyword>
<keyword evidence="2" id="KW-0812">Transmembrane</keyword>
<dbReference type="EMBL" id="ML977329">
    <property type="protein sequence ID" value="KAF2112940.1"/>
    <property type="molecule type" value="Genomic_DNA"/>
</dbReference>
<protein>
    <submittedName>
        <fullName evidence="3">Uncharacterized protein</fullName>
    </submittedName>
</protein>
<evidence type="ECO:0000313" key="3">
    <source>
        <dbReference type="EMBL" id="KAF2112940.1"/>
    </source>
</evidence>
<dbReference type="Proteomes" id="UP000799770">
    <property type="component" value="Unassembled WGS sequence"/>
</dbReference>